<organism evidence="14 15">
    <name type="scientific">Pseudocercospora musae</name>
    <dbReference type="NCBI Taxonomy" id="113226"/>
    <lineage>
        <taxon>Eukaryota</taxon>
        <taxon>Fungi</taxon>
        <taxon>Dikarya</taxon>
        <taxon>Ascomycota</taxon>
        <taxon>Pezizomycotina</taxon>
        <taxon>Dothideomycetes</taxon>
        <taxon>Dothideomycetidae</taxon>
        <taxon>Mycosphaerellales</taxon>
        <taxon>Mycosphaerellaceae</taxon>
        <taxon>Pseudocercospora</taxon>
    </lineage>
</organism>
<evidence type="ECO:0000259" key="11">
    <source>
        <dbReference type="Pfam" id="PF00117"/>
    </source>
</evidence>
<dbReference type="Proteomes" id="UP000073492">
    <property type="component" value="Unassembled WGS sequence"/>
</dbReference>
<evidence type="ECO:0000256" key="10">
    <source>
        <dbReference type="SAM" id="MobiDB-lite"/>
    </source>
</evidence>
<evidence type="ECO:0000256" key="1">
    <source>
        <dbReference type="ARBA" id="ARBA00001000"/>
    </source>
</evidence>
<accession>A0A139IHW1</accession>
<evidence type="ECO:0000259" key="13">
    <source>
        <dbReference type="Pfam" id="PF04715"/>
    </source>
</evidence>
<sequence>MADLELGRRNSLTKSDPPARIVLEQKLPHGLSAAYNIHFVLVFSLTQFRASEVPKRTPAETTSIPLGQTGLVYMPHHRILFVDAYDSFSNSIIALLRATLPVTVECIQIDDSRFILNDEAFFTYLHGFDAVVAGPGPGHPANSRDVGLIEKLWSLPDQHVLPVLGICLGFQSLCLAFGAKVERLKEPRHGIMAIITHCGKDLYAETGKVIATQYHSLHVNLQRPGVGDEWGAWDLWKPSEQCAALIPLAWSLMNVANGPTLMGVKHAQKPFWGVQYHPESICTNKEGQKLIENWWQAVCDWKGYDSGLPSPIDNELDATSDDGSAETTQPGQSHLQVNWATLRTFGFHDVATIVEMLKREDICQEPLVLESGSRGGNPVNPETGRFSIVGLPDASPNQVRYSSGSRSLGVIAGDHVVSRREASIGTAFEYVDEVMKANQVGSGAPNSPFWGGFIGYVSYEAGLESINVSSTGSNPSHPDLWFVFVDRSVVIDHVEGTVYIQTIREEDESWIDLVKDNLKRRMGYNAQAPASIPAAVGAKLLVGPKKDEYCEKVQECQSNLRAGESYELCLTDQSIIQTSADSWTIYKQLRHRNPAPFSAYLRLHTGCTPGVSVVGSSPERFLSWSRGGKCQFRPIKGTVKKSSGVTRAKAEEILGSAKERAENLMIVDLIRHDLAGVTGVKEVRVPKLMSVEEYETVFQLVSVIEGDLKSGVSGVSALAASLPPGSMTGAPKKRSCELLKEIERGQPRGLYSGVLGYLDVGGGGDFSVVIRTAFKWDDEGNNWRVGAGGAITALSEVEAEWEEMVTKRESVLNSLV</sequence>
<dbReference type="NCBIfam" id="TIGR01823">
    <property type="entry name" value="PabB-fungal"/>
    <property type="match status" value="1"/>
</dbReference>
<dbReference type="EC" id="2.6.1.85" evidence="4"/>
<feature type="compositionally biased region" description="Acidic residues" evidence="10">
    <location>
        <begin position="314"/>
        <end position="324"/>
    </location>
</feature>
<dbReference type="STRING" id="113226.A0A139IHW1"/>
<comment type="similarity">
    <text evidence="3">In the C-terminal section; belongs to the anthranilate synthase component I family.</text>
</comment>
<dbReference type="GO" id="GO:0008153">
    <property type="term" value="P:4-aminobenzoate biosynthetic process"/>
    <property type="evidence" value="ECO:0007669"/>
    <property type="project" value="TreeGrafter"/>
</dbReference>
<keyword evidence="7" id="KW-0315">Glutamine amidotransferase</keyword>
<feature type="domain" description="Anthranilate synthase component I N-terminal" evidence="13">
    <location>
        <begin position="363"/>
        <end position="500"/>
    </location>
</feature>
<evidence type="ECO:0000256" key="4">
    <source>
        <dbReference type="ARBA" id="ARBA00013139"/>
    </source>
</evidence>
<comment type="pathway">
    <text evidence="2">Cofactor biosynthesis; tetrahydrofolate biosynthesis; 4-aminobenzoate from chorismate: step 1/2.</text>
</comment>
<evidence type="ECO:0000256" key="9">
    <source>
        <dbReference type="ARBA" id="ARBA00031904"/>
    </source>
</evidence>
<dbReference type="InterPro" id="IPR005801">
    <property type="entry name" value="ADC_synthase"/>
</dbReference>
<feature type="domain" description="Chorismate-utilising enzyme C-terminal" evidence="12">
    <location>
        <begin position="546"/>
        <end position="807"/>
    </location>
</feature>
<dbReference type="SUPFAM" id="SSF56322">
    <property type="entry name" value="ADC synthase"/>
    <property type="match status" value="1"/>
</dbReference>
<evidence type="ECO:0000313" key="14">
    <source>
        <dbReference type="EMBL" id="KXT14397.1"/>
    </source>
</evidence>
<dbReference type="InterPro" id="IPR029062">
    <property type="entry name" value="Class_I_gatase-like"/>
</dbReference>
<dbReference type="InterPro" id="IPR017926">
    <property type="entry name" value="GATASE"/>
</dbReference>
<dbReference type="InterPro" id="IPR010117">
    <property type="entry name" value="PabB_fungal"/>
</dbReference>
<dbReference type="InterPro" id="IPR006805">
    <property type="entry name" value="Anth_synth_I_N"/>
</dbReference>
<dbReference type="AlphaFoldDB" id="A0A139IHW1"/>
<evidence type="ECO:0000256" key="8">
    <source>
        <dbReference type="ARBA" id="ARBA00031329"/>
    </source>
</evidence>
<keyword evidence="6" id="KW-0289">Folate biosynthesis</keyword>
<evidence type="ECO:0000256" key="6">
    <source>
        <dbReference type="ARBA" id="ARBA00022909"/>
    </source>
</evidence>
<dbReference type="OrthoDB" id="64220at2759"/>
<name>A0A139IHW1_9PEZI</name>
<dbReference type="PROSITE" id="PS51273">
    <property type="entry name" value="GATASE_TYPE_1"/>
    <property type="match status" value="1"/>
</dbReference>
<evidence type="ECO:0000313" key="15">
    <source>
        <dbReference type="Proteomes" id="UP000073492"/>
    </source>
</evidence>
<feature type="region of interest" description="Disordered" evidence="10">
    <location>
        <begin position="310"/>
        <end position="333"/>
    </location>
</feature>
<dbReference type="GO" id="GO:0046656">
    <property type="term" value="P:folic acid biosynthetic process"/>
    <property type="evidence" value="ECO:0007669"/>
    <property type="project" value="UniProtKB-KW"/>
</dbReference>
<dbReference type="GO" id="GO:0000162">
    <property type="term" value="P:L-tryptophan biosynthetic process"/>
    <property type="evidence" value="ECO:0007669"/>
    <property type="project" value="TreeGrafter"/>
</dbReference>
<dbReference type="CDD" id="cd01743">
    <property type="entry name" value="GATase1_Anthranilate_Synthase"/>
    <property type="match status" value="1"/>
</dbReference>
<evidence type="ECO:0000256" key="3">
    <source>
        <dbReference type="ARBA" id="ARBA00005970"/>
    </source>
</evidence>
<evidence type="ECO:0000256" key="2">
    <source>
        <dbReference type="ARBA" id="ARBA00005009"/>
    </source>
</evidence>
<dbReference type="PRINTS" id="PR00099">
    <property type="entry name" value="CPSGATASE"/>
</dbReference>
<dbReference type="EMBL" id="LFZO01000083">
    <property type="protein sequence ID" value="KXT14397.1"/>
    <property type="molecule type" value="Genomic_DNA"/>
</dbReference>
<dbReference type="Gene3D" id="3.40.50.880">
    <property type="match status" value="1"/>
</dbReference>
<evidence type="ECO:0000256" key="7">
    <source>
        <dbReference type="ARBA" id="ARBA00022962"/>
    </source>
</evidence>
<dbReference type="Pfam" id="PF00425">
    <property type="entry name" value="Chorismate_bind"/>
    <property type="match status" value="1"/>
</dbReference>
<dbReference type="PANTHER" id="PTHR11236">
    <property type="entry name" value="AMINOBENZOATE/ANTHRANILATE SYNTHASE"/>
    <property type="match status" value="1"/>
</dbReference>
<feature type="domain" description="Glutamine amidotransferase" evidence="11">
    <location>
        <begin position="81"/>
        <end position="293"/>
    </location>
</feature>
<reference evidence="14 15" key="1">
    <citation type="submission" date="2015-07" db="EMBL/GenBank/DDBJ databases">
        <title>Comparative genomics of the Sigatoka disease complex on banana suggests a link between parallel evolutionary changes in Pseudocercospora fijiensis and Pseudocercospora eumusae and increased virulence on the banana host.</title>
        <authorList>
            <person name="Chang T.-C."/>
            <person name="Salvucci A."/>
            <person name="Crous P.W."/>
            <person name="Stergiopoulos I."/>
        </authorList>
    </citation>
    <scope>NUCLEOTIDE SEQUENCE [LARGE SCALE GENOMIC DNA]</scope>
    <source>
        <strain evidence="14 15">CBS 116634</strain>
    </source>
</reference>
<dbReference type="GO" id="GO:0046654">
    <property type="term" value="P:tetrahydrofolate biosynthetic process"/>
    <property type="evidence" value="ECO:0007669"/>
    <property type="project" value="UniProtKB-UniPathway"/>
</dbReference>
<dbReference type="UniPathway" id="UPA00077">
    <property type="reaction ID" value="UER00149"/>
</dbReference>
<dbReference type="InterPro" id="IPR019999">
    <property type="entry name" value="Anth_synth_I-like"/>
</dbReference>
<keyword evidence="5" id="KW-0808">Transferase</keyword>
<dbReference type="Pfam" id="PF00117">
    <property type="entry name" value="GATase"/>
    <property type="match status" value="1"/>
</dbReference>
<comment type="caution">
    <text evidence="14">The sequence shown here is derived from an EMBL/GenBank/DDBJ whole genome shotgun (WGS) entry which is preliminary data.</text>
</comment>
<dbReference type="Gene3D" id="3.60.120.10">
    <property type="entry name" value="Anthranilate synthase"/>
    <property type="match status" value="1"/>
</dbReference>
<dbReference type="Pfam" id="PF04715">
    <property type="entry name" value="Anth_synt_I_N"/>
    <property type="match status" value="1"/>
</dbReference>
<proteinExistence type="inferred from homology"/>
<dbReference type="SUPFAM" id="SSF52317">
    <property type="entry name" value="Class I glutamine amidotransferase-like"/>
    <property type="match status" value="1"/>
</dbReference>
<evidence type="ECO:0000256" key="5">
    <source>
        <dbReference type="ARBA" id="ARBA00022679"/>
    </source>
</evidence>
<dbReference type="GO" id="GO:0005737">
    <property type="term" value="C:cytoplasm"/>
    <property type="evidence" value="ECO:0007669"/>
    <property type="project" value="TreeGrafter"/>
</dbReference>
<comment type="catalytic activity">
    <reaction evidence="1">
        <text>chorismate + L-glutamine = 4-amino-4-deoxychorismate + L-glutamate</text>
        <dbReference type="Rhea" id="RHEA:11672"/>
        <dbReference type="ChEBI" id="CHEBI:29748"/>
        <dbReference type="ChEBI" id="CHEBI:29985"/>
        <dbReference type="ChEBI" id="CHEBI:58359"/>
        <dbReference type="ChEBI" id="CHEBI:58406"/>
        <dbReference type="EC" id="2.6.1.85"/>
    </reaction>
</comment>
<evidence type="ECO:0000259" key="12">
    <source>
        <dbReference type="Pfam" id="PF00425"/>
    </source>
</evidence>
<keyword evidence="15" id="KW-1185">Reference proteome</keyword>
<dbReference type="InterPro" id="IPR006221">
    <property type="entry name" value="TrpG/PapA_dom"/>
</dbReference>
<protein>
    <recommendedName>
        <fullName evidence="4">aminodeoxychorismate synthase</fullName>
        <ecNumber evidence="4">2.6.1.85</ecNumber>
    </recommendedName>
    <alternativeName>
        <fullName evidence="8">Para-aminobenzoate synthase</fullName>
    </alternativeName>
    <alternativeName>
        <fullName evidence="9">p-aminobenzoic acid synthase</fullName>
    </alternativeName>
</protein>
<dbReference type="PANTHER" id="PTHR11236:SF18">
    <property type="entry name" value="AMINODEOXYCHORISMATE SYNTHASE"/>
    <property type="match status" value="1"/>
</dbReference>
<dbReference type="PRINTS" id="PR00095">
    <property type="entry name" value="ANTSNTHASEI"/>
</dbReference>
<dbReference type="InterPro" id="IPR015890">
    <property type="entry name" value="Chorismate_C"/>
</dbReference>
<gene>
    <name evidence="14" type="ORF">AC579_8362</name>
</gene>
<dbReference type="GO" id="GO:0046820">
    <property type="term" value="F:4-amino-4-deoxychorismate synthase activity"/>
    <property type="evidence" value="ECO:0007669"/>
    <property type="project" value="UniProtKB-EC"/>
</dbReference>